<gene>
    <name evidence="1" type="ORF">ACH5RR_028711</name>
</gene>
<keyword evidence="2" id="KW-1185">Reference proteome</keyword>
<sequence length="187" mass="20693">MADELSKLLSKFALCSEEKEGTSIGLGDMRKGVSECHKSLIGGKPTLTLCYQRSGKEGGIYFPRSQRHGGFSDTGQRRGNSKVFKVWALKECKEELAKVDEAEAVKLAMIKAIQKGWGNVIIYTKSSRLIKKFKKFDCNALIGTILEDLFNLSGLFAKCSLPIAPDEYNTLDSRIASIGWTSVQEFV</sequence>
<name>A0ABD2YT66_9GENT</name>
<reference evidence="1 2" key="1">
    <citation type="submission" date="2024-11" db="EMBL/GenBank/DDBJ databases">
        <title>A near-complete genome assembly of Cinchona calisaya.</title>
        <authorList>
            <person name="Lian D.C."/>
            <person name="Zhao X.W."/>
            <person name="Wei L."/>
        </authorList>
    </citation>
    <scope>NUCLEOTIDE SEQUENCE [LARGE SCALE GENOMIC DNA]</scope>
    <source>
        <tissue evidence="1">Nenye</tissue>
    </source>
</reference>
<evidence type="ECO:0008006" key="3">
    <source>
        <dbReference type="Google" id="ProtNLM"/>
    </source>
</evidence>
<comment type="caution">
    <text evidence="1">The sequence shown here is derived from an EMBL/GenBank/DDBJ whole genome shotgun (WGS) entry which is preliminary data.</text>
</comment>
<dbReference type="EMBL" id="JBJUIK010000012">
    <property type="protein sequence ID" value="KAL3509310.1"/>
    <property type="molecule type" value="Genomic_DNA"/>
</dbReference>
<protein>
    <recommendedName>
        <fullName evidence="3">RNase H type-1 domain-containing protein</fullName>
    </recommendedName>
</protein>
<evidence type="ECO:0000313" key="1">
    <source>
        <dbReference type="EMBL" id="KAL3509310.1"/>
    </source>
</evidence>
<accession>A0ABD2YT66</accession>
<dbReference type="AlphaFoldDB" id="A0ABD2YT66"/>
<evidence type="ECO:0000313" key="2">
    <source>
        <dbReference type="Proteomes" id="UP001630127"/>
    </source>
</evidence>
<dbReference type="Proteomes" id="UP001630127">
    <property type="component" value="Unassembled WGS sequence"/>
</dbReference>
<organism evidence="1 2">
    <name type="scientific">Cinchona calisaya</name>
    <dbReference type="NCBI Taxonomy" id="153742"/>
    <lineage>
        <taxon>Eukaryota</taxon>
        <taxon>Viridiplantae</taxon>
        <taxon>Streptophyta</taxon>
        <taxon>Embryophyta</taxon>
        <taxon>Tracheophyta</taxon>
        <taxon>Spermatophyta</taxon>
        <taxon>Magnoliopsida</taxon>
        <taxon>eudicotyledons</taxon>
        <taxon>Gunneridae</taxon>
        <taxon>Pentapetalae</taxon>
        <taxon>asterids</taxon>
        <taxon>lamiids</taxon>
        <taxon>Gentianales</taxon>
        <taxon>Rubiaceae</taxon>
        <taxon>Cinchonoideae</taxon>
        <taxon>Cinchoneae</taxon>
        <taxon>Cinchona</taxon>
    </lineage>
</organism>
<proteinExistence type="predicted"/>